<organism evidence="2 3">
    <name type="scientific">Proteus vulgaris</name>
    <dbReference type="NCBI Taxonomy" id="585"/>
    <lineage>
        <taxon>Bacteria</taxon>
        <taxon>Pseudomonadati</taxon>
        <taxon>Pseudomonadota</taxon>
        <taxon>Gammaproteobacteria</taxon>
        <taxon>Enterobacterales</taxon>
        <taxon>Morganellaceae</taxon>
        <taxon>Proteus</taxon>
    </lineage>
</organism>
<feature type="transmembrane region" description="Helical" evidence="1">
    <location>
        <begin position="6"/>
        <end position="22"/>
    </location>
</feature>
<protein>
    <submittedName>
        <fullName evidence="2">Uncharacterized protein</fullName>
    </submittedName>
</protein>
<reference evidence="2 3" key="1">
    <citation type="submission" date="2020-01" db="EMBL/GenBank/DDBJ databases">
        <title>The genomic epidemiology of tigecycline resistance gene tet(X) variants in a swine farm in China.</title>
        <authorList>
            <person name="Peng K."/>
            <person name="Li R."/>
        </authorList>
    </citation>
    <scope>NUCLEOTIDE SEQUENCE [LARGE SCALE GENOMIC DNA]</scope>
    <source>
        <strain evidence="2 3">ZN3</strain>
    </source>
</reference>
<accession>A0A6G6SKX2</accession>
<evidence type="ECO:0000313" key="2">
    <source>
        <dbReference type="EMBL" id="QIF94441.1"/>
    </source>
</evidence>
<sequence>MAFDWIAGTALVVGMGSLYLTYQSTKSAKRAIDTSIELYEKQKQDDREKTRFIDKKKLIAKINIIENEIVNCYMEYMNFFNLCTAIKNRDSFSVTIGNYSNFTGVAIDAEKTDCVSGLIQPPKLDFTNDFINELYLLDEKLAGDIVSLKGYMNRSSHIMNHMVLCKDDLGGHVELKRYVERFYTDIELFKYTMEKVHDSHSITGVSLMKKYQLAHI</sequence>
<evidence type="ECO:0000313" key="3">
    <source>
        <dbReference type="Proteomes" id="UP000503287"/>
    </source>
</evidence>
<keyword evidence="1" id="KW-1133">Transmembrane helix</keyword>
<gene>
    <name evidence="2" type="ORF">GTH24_11265</name>
</gene>
<keyword evidence="3" id="KW-1185">Reference proteome</keyword>
<dbReference type="AlphaFoldDB" id="A0A6G6SKX2"/>
<keyword evidence="1" id="KW-0472">Membrane</keyword>
<name>A0A6G6SKX2_PROVU</name>
<dbReference type="RefSeq" id="WP_164526424.1">
    <property type="nucleotide sequence ID" value="NZ_CP047344.1"/>
</dbReference>
<proteinExistence type="predicted"/>
<dbReference type="Proteomes" id="UP000503287">
    <property type="component" value="Chromosome"/>
</dbReference>
<dbReference type="EMBL" id="CP047344">
    <property type="protein sequence ID" value="QIF94441.1"/>
    <property type="molecule type" value="Genomic_DNA"/>
</dbReference>
<evidence type="ECO:0000256" key="1">
    <source>
        <dbReference type="SAM" id="Phobius"/>
    </source>
</evidence>
<keyword evidence="1" id="KW-0812">Transmembrane</keyword>